<evidence type="ECO:0000256" key="2">
    <source>
        <dbReference type="ARBA" id="ARBA00022679"/>
    </source>
</evidence>
<dbReference type="NCBIfam" id="NF002345">
    <property type="entry name" value="PRK01305.2-2"/>
    <property type="match status" value="1"/>
</dbReference>
<dbReference type="PIRSF" id="PIRSF037208">
    <property type="entry name" value="ATE_pro_prd"/>
    <property type="match status" value="1"/>
</dbReference>
<dbReference type="PANTHER" id="PTHR21367:SF1">
    <property type="entry name" value="ARGINYL-TRNA--PROTEIN TRANSFERASE 1"/>
    <property type="match status" value="1"/>
</dbReference>
<evidence type="ECO:0000259" key="6">
    <source>
        <dbReference type="Pfam" id="PF04377"/>
    </source>
</evidence>
<dbReference type="PANTHER" id="PTHR21367">
    <property type="entry name" value="ARGININE-TRNA-PROTEIN TRANSFERASE 1"/>
    <property type="match status" value="1"/>
</dbReference>
<dbReference type="STRING" id="595494.Tola_2318"/>
<evidence type="ECO:0000313" key="8">
    <source>
        <dbReference type="Proteomes" id="UP000009073"/>
    </source>
</evidence>
<dbReference type="SUPFAM" id="SSF55729">
    <property type="entry name" value="Acyl-CoA N-acyltransferases (Nat)"/>
    <property type="match status" value="1"/>
</dbReference>
<dbReference type="eggNOG" id="COG2935">
    <property type="taxonomic scope" value="Bacteria"/>
</dbReference>
<dbReference type="Pfam" id="PF04376">
    <property type="entry name" value="ATE_N"/>
    <property type="match status" value="1"/>
</dbReference>
<protein>
    <recommendedName>
        <fullName evidence="4">Aspartate/glutamate leucyltransferase</fullName>
        <ecNumber evidence="4">2.3.2.29</ecNumber>
    </recommendedName>
</protein>
<dbReference type="GO" id="GO:0005737">
    <property type="term" value="C:cytoplasm"/>
    <property type="evidence" value="ECO:0007669"/>
    <property type="project" value="UniProtKB-SubCell"/>
</dbReference>
<accession>C4L945</accession>
<proteinExistence type="inferred from homology"/>
<dbReference type="Proteomes" id="UP000009073">
    <property type="component" value="Chromosome"/>
</dbReference>
<dbReference type="InterPro" id="IPR007472">
    <property type="entry name" value="N-end_Aminoacyl_Trfase_C"/>
</dbReference>
<dbReference type="EC" id="2.3.2.29" evidence="4"/>
<dbReference type="RefSeq" id="WP_015879383.1">
    <property type="nucleotide sequence ID" value="NC_012691.1"/>
</dbReference>
<reference evidence="7 8" key="2">
    <citation type="journal article" date="2011" name="Stand. Genomic Sci.">
        <title>Complete genome sequence of Tolumonas auensis type strain (TA 4).</title>
        <authorList>
            <person name="Chertkov O."/>
            <person name="Copeland A."/>
            <person name="Lucas S."/>
            <person name="Lapidus A."/>
            <person name="Berry K.W."/>
            <person name="Detter J.C."/>
            <person name="Del Rio T.G."/>
            <person name="Hammon N."/>
            <person name="Dalin E."/>
            <person name="Tice H."/>
            <person name="Pitluck S."/>
            <person name="Richardson P."/>
            <person name="Bruce D."/>
            <person name="Goodwin L."/>
            <person name="Han C."/>
            <person name="Tapia R."/>
            <person name="Saunders E."/>
            <person name="Schmutz J."/>
            <person name="Brettin T."/>
            <person name="Larimer F."/>
            <person name="Land M."/>
            <person name="Hauser L."/>
            <person name="Spring S."/>
            <person name="Rohde M."/>
            <person name="Kyrpides N.C."/>
            <person name="Ivanova N."/>
            <person name="Goker M."/>
            <person name="Beller H.R."/>
            <person name="Klenk H.P."/>
            <person name="Woyke T."/>
        </authorList>
    </citation>
    <scope>NUCLEOTIDE SEQUENCE [LARGE SCALE GENOMIC DNA]</scope>
    <source>
        <strain evidence="8">DSM 9187 / TA4</strain>
    </source>
</reference>
<keyword evidence="3 4" id="KW-0012">Acyltransferase</keyword>
<keyword evidence="2 4" id="KW-0808">Transferase</keyword>
<evidence type="ECO:0000256" key="3">
    <source>
        <dbReference type="ARBA" id="ARBA00023315"/>
    </source>
</evidence>
<evidence type="ECO:0000256" key="1">
    <source>
        <dbReference type="ARBA" id="ARBA00022490"/>
    </source>
</evidence>
<dbReference type="GO" id="GO:0071596">
    <property type="term" value="P:ubiquitin-dependent protein catabolic process via the N-end rule pathway"/>
    <property type="evidence" value="ECO:0007669"/>
    <property type="project" value="InterPro"/>
</dbReference>
<dbReference type="GO" id="GO:0004057">
    <property type="term" value="F:arginyl-tRNA--protein transferase activity"/>
    <property type="evidence" value="ECO:0007669"/>
    <property type="project" value="InterPro"/>
</dbReference>
<dbReference type="InterPro" id="IPR030700">
    <property type="entry name" value="N-end_Aminoacyl_Trfase"/>
</dbReference>
<comment type="catalytic activity">
    <reaction evidence="4">
        <text>N-terminal L-aspartyl-[protein] + L-leucyl-tRNA(Leu) = N-terminal L-leucyl-L-aspartyl-[protein] + tRNA(Leu) + H(+)</text>
        <dbReference type="Rhea" id="RHEA:50420"/>
        <dbReference type="Rhea" id="RHEA-COMP:9613"/>
        <dbReference type="Rhea" id="RHEA-COMP:9622"/>
        <dbReference type="Rhea" id="RHEA-COMP:12669"/>
        <dbReference type="Rhea" id="RHEA-COMP:12674"/>
        <dbReference type="ChEBI" id="CHEBI:15378"/>
        <dbReference type="ChEBI" id="CHEBI:64720"/>
        <dbReference type="ChEBI" id="CHEBI:78442"/>
        <dbReference type="ChEBI" id="CHEBI:78494"/>
        <dbReference type="ChEBI" id="CHEBI:133042"/>
        <dbReference type="EC" id="2.3.2.29"/>
    </reaction>
</comment>
<name>C4L945_TOLAT</name>
<evidence type="ECO:0000259" key="5">
    <source>
        <dbReference type="Pfam" id="PF04376"/>
    </source>
</evidence>
<comment type="subcellular location">
    <subcellularLocation>
        <location evidence="4">Cytoplasm</location>
    </subcellularLocation>
</comment>
<dbReference type="OrthoDB" id="9782022at2"/>
<dbReference type="HOGENOM" id="CLU_077607_0_0_6"/>
<feature type="domain" description="N-end rule aminoacyl transferase C-terminal" evidence="6">
    <location>
        <begin position="104"/>
        <end position="224"/>
    </location>
</feature>
<reference evidence="8" key="1">
    <citation type="submission" date="2009-05" db="EMBL/GenBank/DDBJ databases">
        <title>Complete sequence of Tolumonas auensis DSM 9187.</title>
        <authorList>
            <consortium name="US DOE Joint Genome Institute"/>
            <person name="Lucas S."/>
            <person name="Copeland A."/>
            <person name="Lapidus A."/>
            <person name="Glavina del Rio T."/>
            <person name="Tice H."/>
            <person name="Bruce D."/>
            <person name="Goodwin L."/>
            <person name="Pitluck S."/>
            <person name="Chertkov O."/>
            <person name="Brettin T."/>
            <person name="Detter J.C."/>
            <person name="Han C."/>
            <person name="Larimer F."/>
            <person name="Land M."/>
            <person name="Hauser L."/>
            <person name="Kyrpides N."/>
            <person name="Mikhailova N."/>
            <person name="Spring S."/>
            <person name="Beller H."/>
        </authorList>
    </citation>
    <scope>NUCLEOTIDE SEQUENCE [LARGE SCALE GENOMIC DNA]</scope>
    <source>
        <strain evidence="8">DSM 9187 / TA4</strain>
    </source>
</reference>
<feature type="domain" description="N-end aminoacyl transferase N-terminal" evidence="5">
    <location>
        <begin position="14"/>
        <end position="84"/>
    </location>
</feature>
<dbReference type="NCBIfam" id="NF002346">
    <property type="entry name" value="PRK01305.2-3"/>
    <property type="match status" value="1"/>
</dbReference>
<keyword evidence="8" id="KW-1185">Reference proteome</keyword>
<keyword evidence="1 4" id="KW-0963">Cytoplasm</keyword>
<dbReference type="KEGG" id="tau:Tola_2318"/>
<dbReference type="InterPro" id="IPR007471">
    <property type="entry name" value="N-end_Aminoacyl_Trfase_N"/>
</dbReference>
<dbReference type="EMBL" id="CP001616">
    <property type="protein sequence ID" value="ACQ93915.1"/>
    <property type="molecule type" value="Genomic_DNA"/>
</dbReference>
<comment type="function">
    <text evidence="4">Functions in the N-end rule pathway of protein degradation where it conjugates Leu from its aminoacyl-tRNA to the N-termini of proteins containing an N-terminal aspartate or glutamate.</text>
</comment>
<sequence length="247" mass="28954">MNPTPLRVGITPAHTCSYLPEQYEQLIVLMDDNYRTASGYEALLQAGFRRSGNDIYRPHCTQCSACQSLRIKAAEFAPSRKQRRVLHKNSDISWQLNDTDKPAYYALYERYIQQRHFDGSMYPPSYSQYKQFLFSDWLNPVFLEFYQRDKLIAVAVTDALPDSLSAMYTFYDPEFEARSLGTYAILTQLQLALHMGRTYLYLGYQVDNCKKMNYKSSYLPHERLENKVWKKYTIPTDRTLHNQLNPA</sequence>
<dbReference type="InterPro" id="IPR016181">
    <property type="entry name" value="Acyl_CoA_acyltransferase"/>
</dbReference>
<gene>
    <name evidence="4" type="primary">bpt</name>
    <name evidence="7" type="ordered locus">Tola_2318</name>
</gene>
<comment type="similarity">
    <text evidence="4">Belongs to the R-transferase family. Bpt subfamily.</text>
</comment>
<dbReference type="InterPro" id="IPR017138">
    <property type="entry name" value="Asp_Glu_LeuTrfase"/>
</dbReference>
<comment type="catalytic activity">
    <reaction evidence="4">
        <text>N-terminal L-glutamyl-[protein] + L-leucyl-tRNA(Leu) = N-terminal L-leucyl-L-glutamyl-[protein] + tRNA(Leu) + H(+)</text>
        <dbReference type="Rhea" id="RHEA:50412"/>
        <dbReference type="Rhea" id="RHEA-COMP:9613"/>
        <dbReference type="Rhea" id="RHEA-COMP:9622"/>
        <dbReference type="Rhea" id="RHEA-COMP:12664"/>
        <dbReference type="Rhea" id="RHEA-COMP:12668"/>
        <dbReference type="ChEBI" id="CHEBI:15378"/>
        <dbReference type="ChEBI" id="CHEBI:64721"/>
        <dbReference type="ChEBI" id="CHEBI:78442"/>
        <dbReference type="ChEBI" id="CHEBI:78494"/>
        <dbReference type="ChEBI" id="CHEBI:133041"/>
        <dbReference type="EC" id="2.3.2.29"/>
    </reaction>
</comment>
<dbReference type="Pfam" id="PF04377">
    <property type="entry name" value="ATE_C"/>
    <property type="match status" value="1"/>
</dbReference>
<organism evidence="7 8">
    <name type="scientific">Tolumonas auensis (strain DSM 9187 / NBRC 110442 / TA 4)</name>
    <dbReference type="NCBI Taxonomy" id="595494"/>
    <lineage>
        <taxon>Bacteria</taxon>
        <taxon>Pseudomonadati</taxon>
        <taxon>Pseudomonadota</taxon>
        <taxon>Gammaproteobacteria</taxon>
        <taxon>Aeromonadales</taxon>
        <taxon>Aeromonadaceae</taxon>
        <taxon>Tolumonas</taxon>
    </lineage>
</organism>
<dbReference type="GO" id="GO:0008914">
    <property type="term" value="F:leucyl-tRNA--protein transferase activity"/>
    <property type="evidence" value="ECO:0007669"/>
    <property type="project" value="UniProtKB-UniRule"/>
</dbReference>
<dbReference type="NCBIfam" id="NF002341">
    <property type="entry name" value="PRK01305.1-1"/>
    <property type="match status" value="1"/>
</dbReference>
<dbReference type="AlphaFoldDB" id="C4L945"/>
<dbReference type="HAMAP" id="MF_00689">
    <property type="entry name" value="Bpt"/>
    <property type="match status" value="1"/>
</dbReference>
<evidence type="ECO:0000313" key="7">
    <source>
        <dbReference type="EMBL" id="ACQ93915.1"/>
    </source>
</evidence>
<dbReference type="NCBIfam" id="NF002342">
    <property type="entry name" value="PRK01305.1-3"/>
    <property type="match status" value="1"/>
</dbReference>
<evidence type="ECO:0000256" key="4">
    <source>
        <dbReference type="HAMAP-Rule" id="MF_00689"/>
    </source>
</evidence>